<dbReference type="AlphaFoldDB" id="A0A8J6XU37"/>
<dbReference type="EMBL" id="JACXAE010000127">
    <property type="protein sequence ID" value="MBD2778504.1"/>
    <property type="molecule type" value="Genomic_DNA"/>
</dbReference>
<proteinExistence type="predicted"/>
<gene>
    <name evidence="1" type="ORF">ICL16_42295</name>
</gene>
<keyword evidence="2" id="KW-1185">Reference proteome</keyword>
<reference evidence="1" key="1">
    <citation type="submission" date="2020-09" db="EMBL/GenBank/DDBJ databases">
        <title>Iningainema tapete sp. nov. (Scytonemataceae, Cyanobacteria) from greenhouses in central Florida (USA) produces two types of nodularin with biosynthetic potential for microcystin-LR and anabaenopeptins.</title>
        <authorList>
            <person name="Berthold D.E."/>
            <person name="Lefler F.W."/>
            <person name="Huang I.-S."/>
            <person name="Abdulla H."/>
            <person name="Zimba P.V."/>
            <person name="Laughinghouse H.D. IV."/>
        </authorList>
    </citation>
    <scope>NUCLEOTIDE SEQUENCE</scope>
    <source>
        <strain evidence="1">BLCCT55</strain>
    </source>
</reference>
<dbReference type="RefSeq" id="WP_190838271.1">
    <property type="nucleotide sequence ID" value="NZ_CAWPPI010000127.1"/>
</dbReference>
<comment type="caution">
    <text evidence="1">The sequence shown here is derived from an EMBL/GenBank/DDBJ whole genome shotgun (WGS) entry which is preliminary data.</text>
</comment>
<sequence length="60" mass="6957">MEYNVLYEYYSWKTTVKAYVTPRLNQIRSTANNGSPQRLAFGVDAYLLKNRLIAVAKVEK</sequence>
<accession>A0A8J6XU37</accession>
<organism evidence="1 2">
    <name type="scientific">Iningainema tapete BLCC-T55</name>
    <dbReference type="NCBI Taxonomy" id="2748662"/>
    <lineage>
        <taxon>Bacteria</taxon>
        <taxon>Bacillati</taxon>
        <taxon>Cyanobacteriota</taxon>
        <taxon>Cyanophyceae</taxon>
        <taxon>Nostocales</taxon>
        <taxon>Scytonemataceae</taxon>
        <taxon>Iningainema tapete</taxon>
    </lineage>
</organism>
<evidence type="ECO:0000313" key="2">
    <source>
        <dbReference type="Proteomes" id="UP000629098"/>
    </source>
</evidence>
<evidence type="ECO:0000313" key="1">
    <source>
        <dbReference type="EMBL" id="MBD2778504.1"/>
    </source>
</evidence>
<name>A0A8J6XU37_9CYAN</name>
<protein>
    <submittedName>
        <fullName evidence="1">Uncharacterized protein</fullName>
    </submittedName>
</protein>
<dbReference type="Proteomes" id="UP000629098">
    <property type="component" value="Unassembled WGS sequence"/>
</dbReference>